<feature type="domain" description="Aminoacyl-transfer RNA synthetases class-II family profile" evidence="14">
    <location>
        <begin position="242"/>
        <end position="533"/>
    </location>
</feature>
<dbReference type="HAMAP" id="MF_00184">
    <property type="entry name" value="Thr_tRNA_synth"/>
    <property type="match status" value="1"/>
</dbReference>
<keyword evidence="3 13" id="KW-0820">tRNA-binding</keyword>
<keyword evidence="5 13" id="KW-0479">Metal-binding</keyword>
<evidence type="ECO:0000259" key="15">
    <source>
        <dbReference type="PROSITE" id="PS51880"/>
    </source>
</evidence>
<dbReference type="InterPro" id="IPR012947">
    <property type="entry name" value="tRNA_SAD"/>
</dbReference>
<dbReference type="EMBL" id="BAABKY010000002">
    <property type="protein sequence ID" value="GAA5077345.1"/>
    <property type="molecule type" value="Genomic_DNA"/>
</dbReference>
<dbReference type="GO" id="GO:0016874">
    <property type="term" value="F:ligase activity"/>
    <property type="evidence" value="ECO:0007669"/>
    <property type="project" value="UniProtKB-KW"/>
</dbReference>
<evidence type="ECO:0000256" key="6">
    <source>
        <dbReference type="ARBA" id="ARBA00022741"/>
    </source>
</evidence>
<evidence type="ECO:0000256" key="9">
    <source>
        <dbReference type="ARBA" id="ARBA00022884"/>
    </source>
</evidence>
<dbReference type="CDD" id="cd01667">
    <property type="entry name" value="TGS_ThrRS"/>
    <property type="match status" value="1"/>
</dbReference>
<dbReference type="PRINTS" id="PR01047">
    <property type="entry name" value="TRNASYNTHTHR"/>
</dbReference>
<keyword evidence="17" id="KW-1185">Reference proteome</keyword>
<evidence type="ECO:0000313" key="16">
    <source>
        <dbReference type="EMBL" id="GAA5077345.1"/>
    </source>
</evidence>
<evidence type="ECO:0000313" key="17">
    <source>
        <dbReference type="Proteomes" id="UP001501083"/>
    </source>
</evidence>
<feature type="region of interest" description="Catalytic" evidence="13">
    <location>
        <begin position="242"/>
        <end position="533"/>
    </location>
</feature>
<dbReference type="CDD" id="cd00771">
    <property type="entry name" value="ThrRS_core"/>
    <property type="match status" value="1"/>
</dbReference>
<dbReference type="InterPro" id="IPR004154">
    <property type="entry name" value="Anticodon-bd"/>
</dbReference>
<keyword evidence="8 13" id="KW-0067">ATP-binding</keyword>
<dbReference type="InterPro" id="IPR047246">
    <property type="entry name" value="ThrRS_anticodon"/>
</dbReference>
<protein>
    <recommendedName>
        <fullName evidence="13">Threonine--tRNA ligase</fullName>
        <ecNumber evidence="13">6.1.1.3</ecNumber>
    </recommendedName>
    <alternativeName>
        <fullName evidence="13">Threonyl-tRNA synthetase</fullName>
        <shortName evidence="13">ThrRS</shortName>
    </alternativeName>
</protein>
<dbReference type="InterPro" id="IPR006195">
    <property type="entry name" value="aa-tRNA-synth_II"/>
</dbReference>
<organism evidence="16 17">
    <name type="scientific">Lysobacter panacisoli</name>
    <dbReference type="NCBI Taxonomy" id="1255263"/>
    <lineage>
        <taxon>Bacteria</taxon>
        <taxon>Pseudomonadati</taxon>
        <taxon>Pseudomonadota</taxon>
        <taxon>Gammaproteobacteria</taxon>
        <taxon>Lysobacterales</taxon>
        <taxon>Lysobacteraceae</taxon>
        <taxon>Lysobacter</taxon>
    </lineage>
</organism>
<dbReference type="SUPFAM" id="SSF52954">
    <property type="entry name" value="Class II aaRS ABD-related"/>
    <property type="match status" value="1"/>
</dbReference>
<dbReference type="InterPro" id="IPR002320">
    <property type="entry name" value="Thr-tRNA-ligase_IIa"/>
</dbReference>
<sequence>MIAITLPDGSRREFEQPVSVADVAASIGAGLAKAALAGKVDGKLVDTGFRIDHDASLEIVTDKHPDALEVLRHSTAHLLAQAVQRLYPGAQVTIGPVIDNGFYYDFAYERPFTPEDLPAIEAEMQKIVKDALPVARSVKSRDDAVAYFRGLGEAYKAEIIESIPSGEELSLYSQGEFTDLCRGPHVPSTDKLRAFKLMKVAGAYWRGDSNNQMLSRIYGTAWLNDKDLKAYLTQLEEAEKRDHRKIAKAQDLFHLQEEGPGLIFWHPKGWSIWQVVEQYMRRVYRETGYGEVRCPQILDVSLWQKSGHWDNYKDNMFFTESEKRTYALKPMNCPGHVQVFNQGLHSYRDLPIRYGEFGACHRNEPSGALHGILRVRGFTQDDGHIFCTEDQIESEVRAFHEQALKVYGDFGFSDIQIKIALRPDSRLGDDATWDKAEDALRSALRAAGVEWQELPGEGAFYGPKIEYHLQDAIGRTWQLGTMQVDFMMPGRLGAEYVDEHSQRRHPVMLHRAIVGSMERFIGILIEHHAGQFPAWLAPIQAVAMNITDAQADYVDEVRKSLANQGFRVHSDLRNEKIGYKIREHTLQRVPYLLVVGDREKENGMVAVRTRGGEDLGTMSVADFASRLRSEGVQ</sequence>
<dbReference type="NCBIfam" id="TIGR00418">
    <property type="entry name" value="thrS"/>
    <property type="match status" value="1"/>
</dbReference>
<evidence type="ECO:0000256" key="11">
    <source>
        <dbReference type="ARBA" id="ARBA00023146"/>
    </source>
</evidence>
<proteinExistence type="inferred from homology"/>
<dbReference type="InterPro" id="IPR036621">
    <property type="entry name" value="Anticodon-bd_dom_sf"/>
</dbReference>
<dbReference type="InterPro" id="IPR045864">
    <property type="entry name" value="aa-tRNA-synth_II/BPL/LPL"/>
</dbReference>
<comment type="subcellular location">
    <subcellularLocation>
        <location evidence="13">Cytoplasm</location>
    </subcellularLocation>
</comment>
<dbReference type="Pfam" id="PF00587">
    <property type="entry name" value="tRNA-synt_2b"/>
    <property type="match status" value="1"/>
</dbReference>
<comment type="similarity">
    <text evidence="1 13">Belongs to the class-II aminoacyl-tRNA synthetase family.</text>
</comment>
<dbReference type="PANTHER" id="PTHR11451">
    <property type="entry name" value="THREONINE-TRNA LIGASE"/>
    <property type="match status" value="1"/>
</dbReference>
<evidence type="ECO:0000256" key="2">
    <source>
        <dbReference type="ARBA" id="ARBA00022490"/>
    </source>
</evidence>
<dbReference type="InterPro" id="IPR018163">
    <property type="entry name" value="Thr/Ala-tRNA-synth_IIc_edit"/>
</dbReference>
<keyword evidence="4 13" id="KW-0436">Ligase</keyword>
<dbReference type="InterPro" id="IPR002314">
    <property type="entry name" value="aa-tRNA-synt_IIb"/>
</dbReference>
<keyword evidence="6 13" id="KW-0547">Nucleotide-binding</keyword>
<dbReference type="PANTHER" id="PTHR11451:SF44">
    <property type="entry name" value="THREONINE--TRNA LIGASE, CHLOROPLASTIC_MITOCHONDRIAL 2"/>
    <property type="match status" value="1"/>
</dbReference>
<comment type="caution">
    <text evidence="16">The sequence shown here is derived from an EMBL/GenBank/DDBJ whole genome shotgun (WGS) entry which is preliminary data.</text>
</comment>
<feature type="binding site" evidence="13">
    <location>
        <position position="333"/>
    </location>
    <ligand>
        <name>Zn(2+)</name>
        <dbReference type="ChEBI" id="CHEBI:29105"/>
        <note>catalytic</note>
    </ligand>
</feature>
<dbReference type="Gene3D" id="3.30.980.10">
    <property type="entry name" value="Threonyl-trna Synthetase, Chain A, domain 2"/>
    <property type="match status" value="1"/>
</dbReference>
<evidence type="ECO:0000256" key="3">
    <source>
        <dbReference type="ARBA" id="ARBA00022555"/>
    </source>
</evidence>
<keyword evidence="11 13" id="KW-0030">Aminoacyl-tRNA synthetase</keyword>
<dbReference type="InterPro" id="IPR004095">
    <property type="entry name" value="TGS"/>
</dbReference>
<dbReference type="RefSeq" id="WP_158985036.1">
    <property type="nucleotide sequence ID" value="NZ_BAABKY010000002.1"/>
</dbReference>
<accession>A0ABP9LJ95</accession>
<dbReference type="EC" id="6.1.1.3" evidence="13"/>
<dbReference type="PROSITE" id="PS51880">
    <property type="entry name" value="TGS"/>
    <property type="match status" value="1"/>
</dbReference>
<dbReference type="Gene3D" id="3.30.54.20">
    <property type="match status" value="1"/>
</dbReference>
<feature type="binding site" evidence="13">
    <location>
        <position position="510"/>
    </location>
    <ligand>
        <name>Zn(2+)</name>
        <dbReference type="ChEBI" id="CHEBI:29105"/>
        <note>catalytic</note>
    </ligand>
</feature>
<dbReference type="Pfam" id="PF03129">
    <property type="entry name" value="HGTP_anticodon"/>
    <property type="match status" value="1"/>
</dbReference>
<keyword evidence="2 13" id="KW-0963">Cytoplasm</keyword>
<evidence type="ECO:0000259" key="14">
    <source>
        <dbReference type="PROSITE" id="PS50862"/>
    </source>
</evidence>
<dbReference type="PROSITE" id="PS50862">
    <property type="entry name" value="AA_TRNA_LIGASE_II"/>
    <property type="match status" value="1"/>
</dbReference>
<comment type="subunit">
    <text evidence="13">Homodimer.</text>
</comment>
<evidence type="ECO:0000256" key="8">
    <source>
        <dbReference type="ARBA" id="ARBA00022840"/>
    </source>
</evidence>
<evidence type="ECO:0000256" key="5">
    <source>
        <dbReference type="ARBA" id="ARBA00022723"/>
    </source>
</evidence>
<evidence type="ECO:0000256" key="4">
    <source>
        <dbReference type="ARBA" id="ARBA00022598"/>
    </source>
</evidence>
<reference evidence="17" key="1">
    <citation type="journal article" date="2019" name="Int. J. Syst. Evol. Microbiol.">
        <title>The Global Catalogue of Microorganisms (GCM) 10K type strain sequencing project: providing services to taxonomists for standard genome sequencing and annotation.</title>
        <authorList>
            <consortium name="The Broad Institute Genomics Platform"/>
            <consortium name="The Broad Institute Genome Sequencing Center for Infectious Disease"/>
            <person name="Wu L."/>
            <person name="Ma J."/>
        </authorList>
    </citation>
    <scope>NUCLEOTIDE SEQUENCE [LARGE SCALE GENOMIC DNA]</scope>
    <source>
        <strain evidence="17">JCM 19212</strain>
    </source>
</reference>
<feature type="domain" description="TGS" evidence="15">
    <location>
        <begin position="1"/>
        <end position="61"/>
    </location>
</feature>
<comment type="cofactor">
    <cofactor evidence="13">
        <name>Zn(2+)</name>
        <dbReference type="ChEBI" id="CHEBI:29105"/>
    </cofactor>
    <text evidence="13">Binds 1 zinc ion per subunit.</text>
</comment>
<evidence type="ECO:0000256" key="10">
    <source>
        <dbReference type="ARBA" id="ARBA00022917"/>
    </source>
</evidence>
<gene>
    <name evidence="13 16" type="primary">thrS</name>
    <name evidence="16" type="ORF">GCM10025759_23180</name>
</gene>
<keyword evidence="7 13" id="KW-0862">Zinc</keyword>
<dbReference type="InterPro" id="IPR012676">
    <property type="entry name" value="TGS-like"/>
</dbReference>
<dbReference type="SUPFAM" id="SSF55681">
    <property type="entry name" value="Class II aaRS and biotin synthetases"/>
    <property type="match status" value="1"/>
</dbReference>
<dbReference type="InterPro" id="IPR012675">
    <property type="entry name" value="Beta-grasp_dom_sf"/>
</dbReference>
<dbReference type="SUPFAM" id="SSF55186">
    <property type="entry name" value="ThrRS/AlaRS common domain"/>
    <property type="match status" value="1"/>
</dbReference>
<name>A0ABP9LJ95_9GAMM</name>
<dbReference type="SMART" id="SM00863">
    <property type="entry name" value="tRNA_SAD"/>
    <property type="match status" value="1"/>
</dbReference>
<dbReference type="Gene3D" id="3.30.930.10">
    <property type="entry name" value="Bira Bifunctional Protein, Domain 2"/>
    <property type="match status" value="1"/>
</dbReference>
<evidence type="ECO:0000256" key="12">
    <source>
        <dbReference type="ARBA" id="ARBA00049515"/>
    </source>
</evidence>
<dbReference type="Gene3D" id="3.40.50.800">
    <property type="entry name" value="Anticodon-binding domain"/>
    <property type="match status" value="1"/>
</dbReference>
<dbReference type="Proteomes" id="UP001501083">
    <property type="component" value="Unassembled WGS sequence"/>
</dbReference>
<dbReference type="Pfam" id="PF02824">
    <property type="entry name" value="TGS"/>
    <property type="match status" value="1"/>
</dbReference>
<dbReference type="InterPro" id="IPR033728">
    <property type="entry name" value="ThrRS_core"/>
</dbReference>
<evidence type="ECO:0000256" key="1">
    <source>
        <dbReference type="ARBA" id="ARBA00008226"/>
    </source>
</evidence>
<keyword evidence="10 13" id="KW-0648">Protein biosynthesis</keyword>
<dbReference type="SUPFAM" id="SSF81271">
    <property type="entry name" value="TGS-like"/>
    <property type="match status" value="1"/>
</dbReference>
<evidence type="ECO:0000256" key="13">
    <source>
        <dbReference type="HAMAP-Rule" id="MF_00184"/>
    </source>
</evidence>
<dbReference type="CDD" id="cd00860">
    <property type="entry name" value="ThrRS_anticodon"/>
    <property type="match status" value="1"/>
</dbReference>
<feature type="binding site" evidence="13">
    <location>
        <position position="384"/>
    </location>
    <ligand>
        <name>Zn(2+)</name>
        <dbReference type="ChEBI" id="CHEBI:29105"/>
        <note>catalytic</note>
    </ligand>
</feature>
<dbReference type="Pfam" id="PF07973">
    <property type="entry name" value="tRNA_SAD"/>
    <property type="match status" value="1"/>
</dbReference>
<evidence type="ECO:0000256" key="7">
    <source>
        <dbReference type="ARBA" id="ARBA00022833"/>
    </source>
</evidence>
<comment type="catalytic activity">
    <reaction evidence="12 13">
        <text>tRNA(Thr) + L-threonine + ATP = L-threonyl-tRNA(Thr) + AMP + diphosphate + H(+)</text>
        <dbReference type="Rhea" id="RHEA:24624"/>
        <dbReference type="Rhea" id="RHEA-COMP:9670"/>
        <dbReference type="Rhea" id="RHEA-COMP:9704"/>
        <dbReference type="ChEBI" id="CHEBI:15378"/>
        <dbReference type="ChEBI" id="CHEBI:30616"/>
        <dbReference type="ChEBI" id="CHEBI:33019"/>
        <dbReference type="ChEBI" id="CHEBI:57926"/>
        <dbReference type="ChEBI" id="CHEBI:78442"/>
        <dbReference type="ChEBI" id="CHEBI:78534"/>
        <dbReference type="ChEBI" id="CHEBI:456215"/>
        <dbReference type="EC" id="6.1.1.3"/>
    </reaction>
</comment>
<keyword evidence="9 13" id="KW-0694">RNA-binding</keyword>
<dbReference type="Gene3D" id="3.10.20.30">
    <property type="match status" value="1"/>
</dbReference>